<evidence type="ECO:0000313" key="4">
    <source>
        <dbReference type="Proteomes" id="UP000654075"/>
    </source>
</evidence>
<dbReference type="EMBL" id="CAJNNV010007164">
    <property type="protein sequence ID" value="CAE8594559.1"/>
    <property type="molecule type" value="Genomic_DNA"/>
</dbReference>
<gene>
    <name evidence="3" type="ORF">PGLA1383_LOCUS13093</name>
</gene>
<keyword evidence="4" id="KW-1185">Reference proteome</keyword>
<dbReference type="Proteomes" id="UP000654075">
    <property type="component" value="Unassembled WGS sequence"/>
</dbReference>
<name>A0A813E6L4_POLGL</name>
<reference evidence="3" key="1">
    <citation type="submission" date="2021-02" db="EMBL/GenBank/DDBJ databases">
        <authorList>
            <person name="Dougan E. K."/>
            <person name="Rhodes N."/>
            <person name="Thang M."/>
            <person name="Chan C."/>
        </authorList>
    </citation>
    <scope>NUCLEOTIDE SEQUENCE</scope>
</reference>
<evidence type="ECO:0000313" key="3">
    <source>
        <dbReference type="EMBL" id="CAE8594559.1"/>
    </source>
</evidence>
<accession>A0A813E6L4</accession>
<comment type="caution">
    <text evidence="3">The sequence shown here is derived from an EMBL/GenBank/DDBJ whole genome shotgun (WGS) entry which is preliminary data.</text>
</comment>
<keyword evidence="2" id="KW-0472">Membrane</keyword>
<sequence length="349" mass="38320">MYSEPSLVGVLVAAFACLVATVCLGVSLFFFKWTLQRTRETRSLLYEAAVAAWPPARLKFSGLAPTARMDNLSVELTANATKDSFHDEQNGILLPTYEALRYSGVVPVPVLPGDVQLPLPNSPVRYVDGPVAFKVELDIDDSRLQLGSYPLVKVVRHYESPGMYDNCATKKGVELSYGLCWVYSRLSKVCVQVARLPENNRSWGLAPRVVGRNDTFGCDFKGNWSPATYTTVPPEEIIGRAVSTAGVIVELRSNLDPYLVAMETTDGSLNFGTPAYEEGVYGIVLLVIGLVLCFVPQGAFCRWALCKLLRRRRERGLPRKHYAPRASSEPSAATVGMRYAVGGDSDDEP</sequence>
<dbReference type="AlphaFoldDB" id="A0A813E6L4"/>
<feature type="region of interest" description="Disordered" evidence="1">
    <location>
        <begin position="320"/>
        <end position="349"/>
    </location>
</feature>
<evidence type="ECO:0000256" key="1">
    <source>
        <dbReference type="SAM" id="MobiDB-lite"/>
    </source>
</evidence>
<organism evidence="3 4">
    <name type="scientific">Polarella glacialis</name>
    <name type="common">Dinoflagellate</name>
    <dbReference type="NCBI Taxonomy" id="89957"/>
    <lineage>
        <taxon>Eukaryota</taxon>
        <taxon>Sar</taxon>
        <taxon>Alveolata</taxon>
        <taxon>Dinophyceae</taxon>
        <taxon>Suessiales</taxon>
        <taxon>Suessiaceae</taxon>
        <taxon>Polarella</taxon>
    </lineage>
</organism>
<feature type="transmembrane region" description="Helical" evidence="2">
    <location>
        <begin position="280"/>
        <end position="305"/>
    </location>
</feature>
<keyword evidence="2" id="KW-1133">Transmembrane helix</keyword>
<proteinExistence type="predicted"/>
<evidence type="ECO:0000256" key="2">
    <source>
        <dbReference type="SAM" id="Phobius"/>
    </source>
</evidence>
<keyword evidence="2" id="KW-0812">Transmembrane</keyword>
<protein>
    <submittedName>
        <fullName evidence="3">Uncharacterized protein</fullName>
    </submittedName>
</protein>